<accession>A0ABN6QHK6</accession>
<name>A0ABN6QHK6_9BACT</name>
<dbReference type="Proteomes" id="UP001062263">
    <property type="component" value="Chromosome"/>
</dbReference>
<feature type="compositionally biased region" description="Polar residues" evidence="1">
    <location>
        <begin position="1"/>
        <end position="10"/>
    </location>
</feature>
<proteinExistence type="predicted"/>
<organism evidence="2 3">
    <name type="scientific">Akkermansia biwaensis</name>
    <dbReference type="NCBI Taxonomy" id="2946555"/>
    <lineage>
        <taxon>Bacteria</taxon>
        <taxon>Pseudomonadati</taxon>
        <taxon>Verrucomicrobiota</taxon>
        <taxon>Verrucomicrobiia</taxon>
        <taxon>Verrucomicrobiales</taxon>
        <taxon>Akkermansiaceae</taxon>
        <taxon>Akkermansia</taxon>
    </lineage>
</organism>
<evidence type="ECO:0000313" key="3">
    <source>
        <dbReference type="Proteomes" id="UP001062263"/>
    </source>
</evidence>
<evidence type="ECO:0000313" key="2">
    <source>
        <dbReference type="EMBL" id="BDL43119.1"/>
    </source>
</evidence>
<keyword evidence="3" id="KW-1185">Reference proteome</keyword>
<feature type="region of interest" description="Disordered" evidence="1">
    <location>
        <begin position="1"/>
        <end position="50"/>
    </location>
</feature>
<gene>
    <name evidence="2" type="ORF">Abiwalacus_06930</name>
</gene>
<protein>
    <submittedName>
        <fullName evidence="2">Uncharacterized protein</fullName>
    </submittedName>
</protein>
<evidence type="ECO:0000256" key="1">
    <source>
        <dbReference type="SAM" id="MobiDB-lite"/>
    </source>
</evidence>
<reference evidence="2" key="1">
    <citation type="submission" date="2022-06" db="EMBL/GenBank/DDBJ databases">
        <title>Akkermansia biwalacus sp. nov., an anaerobic mucin-degrading bacterium isolated from human intestine.</title>
        <authorList>
            <person name="Kobayashi Y."/>
            <person name="Inoue S."/>
            <person name="Kawahara T."/>
            <person name="Kohda N."/>
        </authorList>
    </citation>
    <scope>NUCLEOTIDE SEQUENCE</scope>
    <source>
        <strain evidence="2">WON2089</strain>
    </source>
</reference>
<sequence length="65" mass="7060">METASESMENPSAREKRKTPLRSAPEEARAGAEGGRYAAMKGNGEGSARAGMVKDECFFQHRLSK</sequence>
<dbReference type="EMBL" id="AP025943">
    <property type="protein sequence ID" value="BDL43119.1"/>
    <property type="molecule type" value="Genomic_DNA"/>
</dbReference>